<reference evidence="1 2" key="1">
    <citation type="submission" date="2021-06" db="EMBL/GenBank/DDBJ databases">
        <title>Caerostris extrusa draft genome.</title>
        <authorList>
            <person name="Kono N."/>
            <person name="Arakawa K."/>
        </authorList>
    </citation>
    <scope>NUCLEOTIDE SEQUENCE [LARGE SCALE GENOMIC DNA]</scope>
</reference>
<dbReference type="GO" id="GO:0007165">
    <property type="term" value="P:signal transduction"/>
    <property type="evidence" value="ECO:0007669"/>
    <property type="project" value="TreeGrafter"/>
</dbReference>
<evidence type="ECO:0000313" key="1">
    <source>
        <dbReference type="EMBL" id="GIY52105.1"/>
    </source>
</evidence>
<organism evidence="1 2">
    <name type="scientific">Caerostris extrusa</name>
    <name type="common">Bark spider</name>
    <name type="synonym">Caerostris bankana</name>
    <dbReference type="NCBI Taxonomy" id="172846"/>
    <lineage>
        <taxon>Eukaryota</taxon>
        <taxon>Metazoa</taxon>
        <taxon>Ecdysozoa</taxon>
        <taxon>Arthropoda</taxon>
        <taxon>Chelicerata</taxon>
        <taxon>Arachnida</taxon>
        <taxon>Araneae</taxon>
        <taxon>Araneomorphae</taxon>
        <taxon>Entelegynae</taxon>
        <taxon>Araneoidea</taxon>
        <taxon>Araneidae</taxon>
        <taxon>Caerostris</taxon>
    </lineage>
</organism>
<name>A0AAV4U2Y1_CAEEX</name>
<dbReference type="EMBL" id="BPLR01012196">
    <property type="protein sequence ID" value="GIY52105.1"/>
    <property type="molecule type" value="Genomic_DNA"/>
</dbReference>
<dbReference type="InterPro" id="IPR036034">
    <property type="entry name" value="PDZ_sf"/>
</dbReference>
<dbReference type="SUPFAM" id="SSF50156">
    <property type="entry name" value="PDZ domain-like"/>
    <property type="match status" value="1"/>
</dbReference>
<dbReference type="GO" id="GO:0016301">
    <property type="term" value="F:kinase activity"/>
    <property type="evidence" value="ECO:0007669"/>
    <property type="project" value="UniProtKB-KW"/>
</dbReference>
<sequence length="104" mass="10921">MIVFQQQISAIPHPHGIDYSDQTNHSNHAPSLLADPRSALLSPIISSLNPEELGGAFIVTSLVKSSRGLGFYLVGGGTGPTAEEFLQIKDVVPNGPACNGKLLT</sequence>
<dbReference type="PANTHER" id="PTHR10316">
    <property type="entry name" value="MEMBRANE ASSOCIATED GUANYLATE KINASE-RELATED"/>
    <property type="match status" value="1"/>
</dbReference>
<evidence type="ECO:0000313" key="2">
    <source>
        <dbReference type="Proteomes" id="UP001054945"/>
    </source>
</evidence>
<dbReference type="Gene3D" id="2.30.42.10">
    <property type="match status" value="1"/>
</dbReference>
<dbReference type="PANTHER" id="PTHR10316:SF40">
    <property type="entry name" value="LD27118P"/>
    <property type="match status" value="1"/>
</dbReference>
<dbReference type="GO" id="GO:0005737">
    <property type="term" value="C:cytoplasm"/>
    <property type="evidence" value="ECO:0007669"/>
    <property type="project" value="TreeGrafter"/>
</dbReference>
<keyword evidence="1" id="KW-0418">Kinase</keyword>
<keyword evidence="2" id="KW-1185">Reference proteome</keyword>
<feature type="non-terminal residue" evidence="1">
    <location>
        <position position="104"/>
    </location>
</feature>
<protein>
    <submittedName>
        <fullName evidence="1">Membrane-associated guanylate kinase, WW and PDZ domain-containing protein 2</fullName>
    </submittedName>
</protein>
<dbReference type="Proteomes" id="UP001054945">
    <property type="component" value="Unassembled WGS sequence"/>
</dbReference>
<dbReference type="AlphaFoldDB" id="A0AAV4U2Y1"/>
<accession>A0AAV4U2Y1</accession>
<gene>
    <name evidence="1" type="primary">Magi2_0</name>
    <name evidence="1" type="ORF">CEXT_194591</name>
</gene>
<comment type="caution">
    <text evidence="1">The sequence shown here is derived from an EMBL/GenBank/DDBJ whole genome shotgun (WGS) entry which is preliminary data.</text>
</comment>
<proteinExistence type="predicted"/>
<keyword evidence="1" id="KW-0808">Transferase</keyword>